<dbReference type="InterPro" id="IPR007848">
    <property type="entry name" value="Small_mtfrase_dom"/>
</dbReference>
<dbReference type="RefSeq" id="WP_085102654.1">
    <property type="nucleotide sequence ID" value="NZ_FWZU01000004.1"/>
</dbReference>
<dbReference type="InterPro" id="IPR050210">
    <property type="entry name" value="tRNA_Adenine-N(6)_MTase"/>
</dbReference>
<keyword evidence="2" id="KW-0949">S-adenosyl-L-methionine</keyword>
<keyword evidence="1 4" id="KW-0489">Methyltransferase</keyword>
<dbReference type="GO" id="GO:0003676">
    <property type="term" value="F:nucleic acid binding"/>
    <property type="evidence" value="ECO:0007669"/>
    <property type="project" value="InterPro"/>
</dbReference>
<dbReference type="CDD" id="cd02440">
    <property type="entry name" value="AdoMet_MTases"/>
    <property type="match status" value="1"/>
</dbReference>
<name>A0A1X7E157_9BACT</name>
<feature type="domain" description="Methyltransferase small" evidence="3">
    <location>
        <begin position="27"/>
        <end position="119"/>
    </location>
</feature>
<evidence type="ECO:0000256" key="1">
    <source>
        <dbReference type="ARBA" id="ARBA00022603"/>
    </source>
</evidence>
<dbReference type="GO" id="GO:0008170">
    <property type="term" value="F:N-methyltransferase activity"/>
    <property type="evidence" value="ECO:0007669"/>
    <property type="project" value="UniProtKB-ARBA"/>
</dbReference>
<reference evidence="5" key="1">
    <citation type="submission" date="2017-04" db="EMBL/GenBank/DDBJ databases">
        <authorList>
            <person name="Varghese N."/>
            <person name="Submissions S."/>
        </authorList>
    </citation>
    <scope>NUCLEOTIDE SEQUENCE [LARGE SCALE GENOMIC DNA]</scope>
    <source>
        <strain evidence="5">K3S</strain>
    </source>
</reference>
<keyword evidence="4" id="KW-0808">Transferase</keyword>
<keyword evidence="5" id="KW-1185">Reference proteome</keyword>
<dbReference type="PROSITE" id="PS00092">
    <property type="entry name" value="N6_MTASE"/>
    <property type="match status" value="1"/>
</dbReference>
<dbReference type="STRING" id="1519643.SAMN06295933_2477"/>
<evidence type="ECO:0000256" key="2">
    <source>
        <dbReference type="ARBA" id="ARBA00022691"/>
    </source>
</evidence>
<evidence type="ECO:0000313" key="5">
    <source>
        <dbReference type="Proteomes" id="UP000192906"/>
    </source>
</evidence>
<dbReference type="EMBL" id="FWZU01000004">
    <property type="protein sequence ID" value="SMF25454.1"/>
    <property type="molecule type" value="Genomic_DNA"/>
</dbReference>
<dbReference type="AlphaFoldDB" id="A0A1X7E157"/>
<accession>A0A1X7E157</accession>
<dbReference type="Proteomes" id="UP000192906">
    <property type="component" value="Unassembled WGS sequence"/>
</dbReference>
<gene>
    <name evidence="4" type="ORF">SAMN06295933_2477</name>
</gene>
<sequence length="244" mass="27148">MSSEARQRFPKGLKQPETGFRFSIDSLLLSSFVPVSGKTDILDLGTGCGVIPLGIALNNPDSELSLTGVDISPDMLKSAEQNINLLGFADKIKIIEGDVSNPIFAPAESFDMVVSNPPYWCEGRGRACPDTDRNRARFEVETELEDFVKTAARMVRFRGKVCFVFIAERVTQLLAALAYFKLEPKRIKFVHSRIDRPAKVVLVEAVKRGKSGLIVEQPLILFDEKKEGSVYRQTALNYCKFIAV</sequence>
<dbReference type="InterPro" id="IPR029063">
    <property type="entry name" value="SAM-dependent_MTases_sf"/>
</dbReference>
<evidence type="ECO:0000313" key="4">
    <source>
        <dbReference type="EMBL" id="SMF25454.1"/>
    </source>
</evidence>
<dbReference type="Pfam" id="PF05175">
    <property type="entry name" value="MTS"/>
    <property type="match status" value="1"/>
</dbReference>
<dbReference type="PANTHER" id="PTHR47739">
    <property type="entry name" value="TRNA1(VAL) (ADENINE(37)-N6)-METHYLTRANSFERASE"/>
    <property type="match status" value="1"/>
</dbReference>
<protein>
    <submittedName>
        <fullName evidence="4">tRNA1Val (Adenine37-N6)-methyltransferase</fullName>
    </submittedName>
</protein>
<dbReference type="PANTHER" id="PTHR47739:SF1">
    <property type="entry name" value="TRNA1(VAL) (ADENINE(37)-N6)-METHYLTRANSFERASE"/>
    <property type="match status" value="1"/>
</dbReference>
<dbReference type="GO" id="GO:0032259">
    <property type="term" value="P:methylation"/>
    <property type="evidence" value="ECO:0007669"/>
    <property type="project" value="UniProtKB-KW"/>
</dbReference>
<proteinExistence type="predicted"/>
<evidence type="ECO:0000259" key="3">
    <source>
        <dbReference type="Pfam" id="PF05175"/>
    </source>
</evidence>
<dbReference type="InterPro" id="IPR002052">
    <property type="entry name" value="DNA_methylase_N6_adenine_CS"/>
</dbReference>
<dbReference type="SUPFAM" id="SSF53335">
    <property type="entry name" value="S-adenosyl-L-methionine-dependent methyltransferases"/>
    <property type="match status" value="1"/>
</dbReference>
<dbReference type="GO" id="GO:0008757">
    <property type="term" value="F:S-adenosylmethionine-dependent methyltransferase activity"/>
    <property type="evidence" value="ECO:0007669"/>
    <property type="project" value="UniProtKB-ARBA"/>
</dbReference>
<dbReference type="Gene3D" id="3.40.50.150">
    <property type="entry name" value="Vaccinia Virus protein VP39"/>
    <property type="match status" value="1"/>
</dbReference>
<organism evidence="4 5">
    <name type="scientific">Desulfovibrio gilichinskyi</name>
    <dbReference type="NCBI Taxonomy" id="1519643"/>
    <lineage>
        <taxon>Bacteria</taxon>
        <taxon>Pseudomonadati</taxon>
        <taxon>Thermodesulfobacteriota</taxon>
        <taxon>Desulfovibrionia</taxon>
        <taxon>Desulfovibrionales</taxon>
        <taxon>Desulfovibrionaceae</taxon>
        <taxon>Desulfovibrio</taxon>
    </lineage>
</organism>
<dbReference type="OrthoDB" id="5489421at2"/>